<protein>
    <submittedName>
        <fullName evidence="3">Tyrosine 3-monooxygenase/tryptophan 5-monooxygenase activation protein</fullName>
    </submittedName>
</protein>
<dbReference type="GO" id="GO:0004497">
    <property type="term" value="F:monooxygenase activity"/>
    <property type="evidence" value="ECO:0007669"/>
    <property type="project" value="UniProtKB-KW"/>
</dbReference>
<dbReference type="PRINTS" id="PR00305">
    <property type="entry name" value="1433ZETA"/>
</dbReference>
<organism evidence="3 4">
    <name type="scientific">Clonorchis sinensis</name>
    <name type="common">Chinese liver fluke</name>
    <dbReference type="NCBI Taxonomy" id="79923"/>
    <lineage>
        <taxon>Eukaryota</taxon>
        <taxon>Metazoa</taxon>
        <taxon>Spiralia</taxon>
        <taxon>Lophotrochozoa</taxon>
        <taxon>Platyhelminthes</taxon>
        <taxon>Trematoda</taxon>
        <taxon>Digenea</taxon>
        <taxon>Opisthorchiida</taxon>
        <taxon>Opisthorchiata</taxon>
        <taxon>Opisthorchiidae</taxon>
        <taxon>Clonorchis</taxon>
    </lineage>
</organism>
<sequence length="516" mass="58301">MSHIAWQNGLVHGCQPSGGTWAFAPGRSIDLISNTSGHTCFPIALPIWRRRNMTPQLETALAFRICATNLTNVSTGYCSAIISLNTPNSLRMGTNFTFQETIQNQWSCTHAFRVQEEVTGSFGGICIYILSDKDLAGILDQKPPHYTRRRSILQQGLADAKPSPLPRIPSLFVYVTGNLMYLQYKTAFVLRLLATSTKGFCRRKPFAAKITRIYGQLTQAETRDSYRMHFSEVFDQLTHVSLRHKLEVCGGRLFRVKISLIYSAPAPLPIRVLKGFVLGPLLLMVYINDAPDVISSPRLHLADDTKSWSANASSRPISCPALRTYCSAMPFFGLPYRRTDTAERQKRTPPGKLMAKPRFGASIRESVVYPTLVLKARKRKADYFRYLAEFEEGNDKNDAAEYSLEAYKEAYELACTVLQPTHPIRLGVALNFAVFYYEIINSADRACKLAKQAFDDAIAELDNISEESYKDATLIMQLLRDNLTLWITDMQKQKADPEKTPEIKGLKFQDWCDDER</sequence>
<keyword evidence="3" id="KW-0503">Monooxygenase</keyword>
<dbReference type="AlphaFoldDB" id="G7Y3U3"/>
<proteinExistence type="inferred from homology"/>
<dbReference type="InterPro" id="IPR023410">
    <property type="entry name" value="14-3-3_domain"/>
</dbReference>
<evidence type="ECO:0000313" key="3">
    <source>
        <dbReference type="EMBL" id="GAA47629.1"/>
    </source>
</evidence>
<comment type="similarity">
    <text evidence="1">Belongs to the 14-3-3 family.</text>
</comment>
<dbReference type="EMBL" id="DF142846">
    <property type="protein sequence ID" value="GAA47629.1"/>
    <property type="molecule type" value="Genomic_DNA"/>
</dbReference>
<dbReference type="PANTHER" id="PTHR18860">
    <property type="entry name" value="14-3-3 PROTEIN"/>
    <property type="match status" value="1"/>
</dbReference>
<evidence type="ECO:0000259" key="2">
    <source>
        <dbReference type="SMART" id="SM00101"/>
    </source>
</evidence>
<dbReference type="CDD" id="cd08774">
    <property type="entry name" value="14-3-3"/>
    <property type="match status" value="1"/>
</dbReference>
<reference key="2">
    <citation type="submission" date="2011-10" db="EMBL/GenBank/DDBJ databases">
        <title>The genome and transcriptome sequence of Clonorchis sinensis provide insights into the carcinogenic liver fluke.</title>
        <authorList>
            <person name="Wang X."/>
            <person name="Huang Y."/>
            <person name="Chen W."/>
            <person name="Liu H."/>
            <person name="Guo L."/>
            <person name="Chen Y."/>
            <person name="Luo F."/>
            <person name="Zhou W."/>
            <person name="Sun J."/>
            <person name="Mao Q."/>
            <person name="Liang P."/>
            <person name="Zhou C."/>
            <person name="Tian Y."/>
            <person name="Men J."/>
            <person name="Lv X."/>
            <person name="Huang L."/>
            <person name="Zhou J."/>
            <person name="Hu Y."/>
            <person name="Li R."/>
            <person name="Zhang F."/>
            <person name="Lei H."/>
            <person name="Li X."/>
            <person name="Hu X."/>
            <person name="Liang C."/>
            <person name="Xu J."/>
            <person name="Wu Z."/>
            <person name="Yu X."/>
        </authorList>
    </citation>
    <scope>NUCLEOTIDE SEQUENCE</scope>
    <source>
        <strain>Henan</strain>
    </source>
</reference>
<dbReference type="Pfam" id="PF00244">
    <property type="entry name" value="14-3-3"/>
    <property type="match status" value="1"/>
</dbReference>
<dbReference type="InterPro" id="IPR036815">
    <property type="entry name" value="14-3-3_dom_sf"/>
</dbReference>
<keyword evidence="4" id="KW-1185">Reference proteome</keyword>
<keyword evidence="3" id="KW-0560">Oxidoreductase</keyword>
<accession>G7Y3U3</accession>
<dbReference type="InterPro" id="IPR000308">
    <property type="entry name" value="14-3-3"/>
</dbReference>
<dbReference type="Proteomes" id="UP000008909">
    <property type="component" value="Unassembled WGS sequence"/>
</dbReference>
<evidence type="ECO:0000256" key="1">
    <source>
        <dbReference type="ARBA" id="ARBA00006141"/>
    </source>
</evidence>
<dbReference type="SMART" id="SM00101">
    <property type="entry name" value="14_3_3"/>
    <property type="match status" value="1"/>
</dbReference>
<dbReference type="Gene3D" id="1.20.190.20">
    <property type="entry name" value="14-3-3 domain"/>
    <property type="match status" value="1"/>
</dbReference>
<gene>
    <name evidence="3" type="ORF">CLF_100604</name>
</gene>
<dbReference type="SUPFAM" id="SSF48445">
    <property type="entry name" value="14-3-3 protein"/>
    <property type="match status" value="1"/>
</dbReference>
<reference evidence="3" key="1">
    <citation type="journal article" date="2011" name="Genome Biol.">
        <title>The draft genome of the carcinogenic human liver fluke Clonorchis sinensis.</title>
        <authorList>
            <person name="Wang X."/>
            <person name="Chen W."/>
            <person name="Huang Y."/>
            <person name="Sun J."/>
            <person name="Men J."/>
            <person name="Liu H."/>
            <person name="Luo F."/>
            <person name="Guo L."/>
            <person name="Lv X."/>
            <person name="Deng C."/>
            <person name="Zhou C."/>
            <person name="Fan Y."/>
            <person name="Li X."/>
            <person name="Huang L."/>
            <person name="Hu Y."/>
            <person name="Liang C."/>
            <person name="Hu X."/>
            <person name="Xu J."/>
            <person name="Yu X."/>
        </authorList>
    </citation>
    <scope>NUCLEOTIDE SEQUENCE [LARGE SCALE GENOMIC DNA]</scope>
    <source>
        <strain evidence="3">Henan</strain>
    </source>
</reference>
<name>G7Y3U3_CLOSI</name>
<feature type="domain" description="14-3-3" evidence="2">
    <location>
        <begin position="274"/>
        <end position="500"/>
    </location>
</feature>
<evidence type="ECO:0000313" key="4">
    <source>
        <dbReference type="Proteomes" id="UP000008909"/>
    </source>
</evidence>